<gene>
    <name evidence="1" type="ORF">E8A74_47935</name>
</gene>
<organism evidence="1 2">
    <name type="scientific">Polyangium fumosum</name>
    <dbReference type="NCBI Taxonomy" id="889272"/>
    <lineage>
        <taxon>Bacteria</taxon>
        <taxon>Pseudomonadati</taxon>
        <taxon>Myxococcota</taxon>
        <taxon>Polyangia</taxon>
        <taxon>Polyangiales</taxon>
        <taxon>Polyangiaceae</taxon>
        <taxon>Polyangium</taxon>
    </lineage>
</organism>
<evidence type="ECO:0000313" key="1">
    <source>
        <dbReference type="EMBL" id="TKC94687.1"/>
    </source>
</evidence>
<dbReference type="AlphaFoldDB" id="A0A4U1IL49"/>
<sequence length="220" mass="25567">MTHKRVLQNRMSHIFKTWVTPTLHAAGFKKRGFVYVRELGSVQHLFNHEGSSFNTADELEFTTKCGIYVPGVKVVYWGPRSVESKTPEAANGILNVRPGMLTPTGDTWYHLTASDGPEKDDEVGQELRRLVETAALPFFDRFRDEHAIAEFFSLPRRKEDRFIDPREDTFELFFAAILWKRLGCKDKCRECIEREKSKTKKRYGAETDERFFARFSCDDD</sequence>
<dbReference type="Proteomes" id="UP000309215">
    <property type="component" value="Unassembled WGS sequence"/>
</dbReference>
<proteinExistence type="predicted"/>
<dbReference type="RefSeq" id="WP_136935902.1">
    <property type="nucleotide sequence ID" value="NZ_SSMQ01000105.1"/>
</dbReference>
<dbReference type="EMBL" id="SSMQ01000105">
    <property type="protein sequence ID" value="TKC94687.1"/>
    <property type="molecule type" value="Genomic_DNA"/>
</dbReference>
<dbReference type="OrthoDB" id="5501069at2"/>
<name>A0A4U1IL49_9BACT</name>
<dbReference type="Pfam" id="PF14137">
    <property type="entry name" value="DUF4304"/>
    <property type="match status" value="1"/>
</dbReference>
<dbReference type="InterPro" id="IPR025412">
    <property type="entry name" value="DUF4304"/>
</dbReference>
<evidence type="ECO:0000313" key="2">
    <source>
        <dbReference type="Proteomes" id="UP000309215"/>
    </source>
</evidence>
<reference evidence="1 2" key="1">
    <citation type="submission" date="2019-04" db="EMBL/GenBank/DDBJ databases">
        <authorList>
            <person name="Li Y."/>
            <person name="Wang J."/>
        </authorList>
    </citation>
    <scope>NUCLEOTIDE SEQUENCE [LARGE SCALE GENOMIC DNA]</scope>
    <source>
        <strain evidence="1 2">DSM 14668</strain>
    </source>
</reference>
<accession>A0A4U1IL49</accession>
<keyword evidence="2" id="KW-1185">Reference proteome</keyword>
<comment type="caution">
    <text evidence="1">The sequence shown here is derived from an EMBL/GenBank/DDBJ whole genome shotgun (WGS) entry which is preliminary data.</text>
</comment>
<protein>
    <submittedName>
        <fullName evidence="1">DUF4304 domain-containing protein</fullName>
    </submittedName>
</protein>